<evidence type="ECO:0000256" key="10">
    <source>
        <dbReference type="ARBA" id="ARBA00023136"/>
    </source>
</evidence>
<protein>
    <recommendedName>
        <fullName evidence="4 12">Endopolyphosphatase</fullName>
        <ecNumber evidence="3 12">3.6.1.10</ecNumber>
    </recommendedName>
</protein>
<evidence type="ECO:0000256" key="3">
    <source>
        <dbReference type="ARBA" id="ARBA00012459"/>
    </source>
</evidence>
<accession>A0A367YIQ1</accession>
<proteinExistence type="inferred from homology"/>
<feature type="domain" description="Calcineurin-like phosphoesterase" evidence="15">
    <location>
        <begin position="99"/>
        <end position="335"/>
    </location>
</feature>
<evidence type="ECO:0000256" key="7">
    <source>
        <dbReference type="ARBA" id="ARBA00022801"/>
    </source>
</evidence>
<dbReference type="InterPro" id="IPR012358">
    <property type="entry name" value="EndopolyPtase_N1"/>
</dbReference>
<evidence type="ECO:0000256" key="8">
    <source>
        <dbReference type="ARBA" id="ARBA00022968"/>
    </source>
</evidence>
<name>A0A367YIQ1_9ASCO</name>
<dbReference type="OrthoDB" id="348678at2759"/>
<comment type="catalytic activity">
    <reaction evidence="12">
        <text>[phosphate](n+1) + n H2O = (n+1) phosphate + n H(+)</text>
        <dbReference type="Rhea" id="RHEA:22452"/>
        <dbReference type="Rhea" id="RHEA-COMP:14280"/>
        <dbReference type="ChEBI" id="CHEBI:15377"/>
        <dbReference type="ChEBI" id="CHEBI:15378"/>
        <dbReference type="ChEBI" id="CHEBI:16838"/>
        <dbReference type="ChEBI" id="CHEBI:43474"/>
        <dbReference type="EC" id="3.6.1.10"/>
    </reaction>
</comment>
<feature type="region of interest" description="Disordered" evidence="13">
    <location>
        <begin position="528"/>
        <end position="547"/>
    </location>
</feature>
<feature type="transmembrane region" description="Helical" evidence="14">
    <location>
        <begin position="24"/>
        <end position="42"/>
    </location>
</feature>
<dbReference type="CDD" id="cd00842">
    <property type="entry name" value="MPP_ASMase"/>
    <property type="match status" value="1"/>
</dbReference>
<keyword evidence="17" id="KW-1185">Reference proteome</keyword>
<sequence length="666" mass="77339">MEEKIPQDNQPQQLAQLKWSRVSVIKYLGVAVLSVFTLLSYFQPQLPYITTQQVHQYVSARTIDLNATQVDELKRLGLTPKKPVQIETHDGRKMTIHGRFLHLTDLHIDHHYKEGADFDEVCHSGKGKSGKYGDAILGCDSPPILVDETFRWIKENLKDKVDFIVYTGDSARHDNDRNYPRTAQKIFEMNLEISERFEKLFEGDDENPEDEKSLEQRFVPNPGNNDFFGKLVDAGNSERTRFLFQAWRPFIPSEQMHTYLQGAYHFLEVIPNQLAILSLNSMFWFNSNPMVDDCDTKTDAGYQLFEWLGYVLKEMRARNMKVWLIGHVPPNEKNYDISCLRKYTVWTHEYRDVIIGGIYGHMNLDHFIPYDSVKAYKSIRKDFKDLFAGSEVSAFDANDEDDVAIEDSQLYKSLDEKFSDGFFRVTGGVPKNKVDYMETLREDLYAPLKGKKKSGEYFERYSVSHVGASVIPTFNPGLRVWEYNITNLATEVVQVKFEPWNKFFAGVEKLVQMQAKYEIESEDEVEISKKKKKKHKKKKKDHTFPKPMPLDRPLGPAYIEQTYTPERYVQYYADLELINKGKKDFGYEIEYSTDDALYGLNALTVKEWITYGRKLGKPIKDASAAGKKKKGKKKKGKKKHTKLNDMWHNYLKNTFVSSDYENKGYG</sequence>
<evidence type="ECO:0000256" key="4">
    <source>
        <dbReference type="ARBA" id="ARBA00014458"/>
    </source>
</evidence>
<dbReference type="PANTHER" id="PTHR10340">
    <property type="entry name" value="SPHINGOMYELIN PHOSPHODIESTERASE"/>
    <property type="match status" value="1"/>
</dbReference>
<comment type="similarity">
    <text evidence="2">Belongs to the endopolyphosphatase PPN1 family.</text>
</comment>
<reference evidence="16 17" key="1">
    <citation type="submission" date="2018-06" db="EMBL/GenBank/DDBJ databases">
        <title>Whole genome sequencing of Candida tropicalis (genome annotated by CSBL at Korea University).</title>
        <authorList>
            <person name="Ahn J."/>
        </authorList>
    </citation>
    <scope>NUCLEOTIDE SEQUENCE [LARGE SCALE GENOMIC DNA]</scope>
    <source>
        <strain evidence="16 17">ATCC 20962</strain>
    </source>
</reference>
<evidence type="ECO:0000256" key="12">
    <source>
        <dbReference type="PIRNR" id="PIRNR027093"/>
    </source>
</evidence>
<comment type="function">
    <text evidence="12">Catalyzes the hydrolysis of inorganic polyphosphate (polyP) chains of many hundreds of phosphate residues into shorter lengths.</text>
</comment>
<dbReference type="AlphaFoldDB" id="A0A367YIQ1"/>
<dbReference type="InterPro" id="IPR041805">
    <property type="entry name" value="ASMase/PPN1_MPP"/>
</dbReference>
<dbReference type="STRING" id="5486.A0A367YIQ1"/>
<dbReference type="Gene3D" id="3.60.21.10">
    <property type="match status" value="1"/>
</dbReference>
<dbReference type="PIRSF" id="PIRSF027093">
    <property type="entry name" value="EndopolyPtase_N1"/>
    <property type="match status" value="1"/>
</dbReference>
<comment type="subcellular location">
    <subcellularLocation>
        <location evidence="1">Vacuole membrane</location>
        <topology evidence="1">Single-pass type II membrane protein</topology>
    </subcellularLocation>
</comment>
<keyword evidence="7 12" id="KW-0378">Hydrolase</keyword>
<evidence type="ECO:0000256" key="11">
    <source>
        <dbReference type="ARBA" id="ARBA00023180"/>
    </source>
</evidence>
<dbReference type="GO" id="GO:0006798">
    <property type="term" value="P:polyphosphate catabolic process"/>
    <property type="evidence" value="ECO:0007669"/>
    <property type="project" value="TreeGrafter"/>
</dbReference>
<dbReference type="GO" id="GO:0000324">
    <property type="term" value="C:fungal-type vacuole"/>
    <property type="evidence" value="ECO:0007669"/>
    <property type="project" value="TreeGrafter"/>
</dbReference>
<dbReference type="InterPro" id="IPR004843">
    <property type="entry name" value="Calcineurin-like_PHP"/>
</dbReference>
<keyword evidence="6 14" id="KW-0812">Transmembrane</keyword>
<dbReference type="EC" id="3.6.1.10" evidence="3 12"/>
<dbReference type="GO" id="GO:0008081">
    <property type="term" value="F:phosphoric diester hydrolase activity"/>
    <property type="evidence" value="ECO:0007669"/>
    <property type="project" value="TreeGrafter"/>
</dbReference>
<evidence type="ECO:0000256" key="14">
    <source>
        <dbReference type="SAM" id="Phobius"/>
    </source>
</evidence>
<evidence type="ECO:0000256" key="6">
    <source>
        <dbReference type="ARBA" id="ARBA00022692"/>
    </source>
</evidence>
<dbReference type="PANTHER" id="PTHR10340:SF55">
    <property type="entry name" value="ENDOPOLYPHOSPHATASE"/>
    <property type="match status" value="1"/>
</dbReference>
<evidence type="ECO:0000256" key="13">
    <source>
        <dbReference type="SAM" id="MobiDB-lite"/>
    </source>
</evidence>
<dbReference type="GO" id="GO:0005774">
    <property type="term" value="C:vacuolar membrane"/>
    <property type="evidence" value="ECO:0007669"/>
    <property type="project" value="UniProtKB-SubCell"/>
</dbReference>
<organism evidence="16 17">
    <name type="scientific">Candida viswanathii</name>
    <dbReference type="NCBI Taxonomy" id="5486"/>
    <lineage>
        <taxon>Eukaryota</taxon>
        <taxon>Fungi</taxon>
        <taxon>Dikarya</taxon>
        <taxon>Ascomycota</taxon>
        <taxon>Saccharomycotina</taxon>
        <taxon>Pichiomycetes</taxon>
        <taxon>Debaryomycetaceae</taxon>
        <taxon>Candida/Lodderomyces clade</taxon>
        <taxon>Candida</taxon>
    </lineage>
</organism>
<evidence type="ECO:0000256" key="1">
    <source>
        <dbReference type="ARBA" id="ARBA00004576"/>
    </source>
</evidence>
<gene>
    <name evidence="16" type="primary">PPN1</name>
    <name evidence="16" type="ORF">Cantr_01397</name>
</gene>
<keyword evidence="8" id="KW-0735">Signal-anchor</keyword>
<dbReference type="Proteomes" id="UP000253472">
    <property type="component" value="Unassembled WGS sequence"/>
</dbReference>
<keyword evidence="5 12" id="KW-0926">Vacuole</keyword>
<feature type="compositionally biased region" description="Basic residues" evidence="13">
    <location>
        <begin position="529"/>
        <end position="541"/>
    </location>
</feature>
<evidence type="ECO:0000256" key="2">
    <source>
        <dbReference type="ARBA" id="ARBA00010399"/>
    </source>
</evidence>
<dbReference type="Pfam" id="PF00149">
    <property type="entry name" value="Metallophos"/>
    <property type="match status" value="1"/>
</dbReference>
<dbReference type="GO" id="GO:0004309">
    <property type="term" value="F:exopolyphosphatase activity"/>
    <property type="evidence" value="ECO:0007669"/>
    <property type="project" value="TreeGrafter"/>
</dbReference>
<dbReference type="SUPFAM" id="SSF56300">
    <property type="entry name" value="Metallo-dependent phosphatases"/>
    <property type="match status" value="1"/>
</dbReference>
<dbReference type="GO" id="GO:0000298">
    <property type="term" value="F:endopolyphosphatase activity"/>
    <property type="evidence" value="ECO:0007669"/>
    <property type="project" value="UniProtKB-EC"/>
</dbReference>
<keyword evidence="11" id="KW-0325">Glycoprotein</keyword>
<dbReference type="EMBL" id="QLNQ01000020">
    <property type="protein sequence ID" value="RCK65580.1"/>
    <property type="molecule type" value="Genomic_DNA"/>
</dbReference>
<keyword evidence="10 12" id="KW-0472">Membrane</keyword>
<comment type="caution">
    <text evidence="16">The sequence shown here is derived from an EMBL/GenBank/DDBJ whole genome shotgun (WGS) entry which is preliminary data.</text>
</comment>
<evidence type="ECO:0000313" key="16">
    <source>
        <dbReference type="EMBL" id="RCK65580.1"/>
    </source>
</evidence>
<feature type="region of interest" description="Disordered" evidence="13">
    <location>
        <begin position="621"/>
        <end position="644"/>
    </location>
</feature>
<evidence type="ECO:0000313" key="17">
    <source>
        <dbReference type="Proteomes" id="UP000253472"/>
    </source>
</evidence>
<dbReference type="InterPro" id="IPR029052">
    <property type="entry name" value="Metallo-depent_PP-like"/>
</dbReference>
<evidence type="ECO:0000256" key="9">
    <source>
        <dbReference type="ARBA" id="ARBA00022989"/>
    </source>
</evidence>
<evidence type="ECO:0000259" key="15">
    <source>
        <dbReference type="Pfam" id="PF00149"/>
    </source>
</evidence>
<evidence type="ECO:0000256" key="5">
    <source>
        <dbReference type="ARBA" id="ARBA00022554"/>
    </source>
</evidence>
<keyword evidence="9 14" id="KW-1133">Transmembrane helix</keyword>
<feature type="compositionally biased region" description="Basic residues" evidence="13">
    <location>
        <begin position="626"/>
        <end position="641"/>
    </location>
</feature>